<evidence type="ECO:0000256" key="1">
    <source>
        <dbReference type="SAM" id="MobiDB-lite"/>
    </source>
</evidence>
<accession>A0A5B7E4I8</accession>
<feature type="region of interest" description="Disordered" evidence="1">
    <location>
        <begin position="28"/>
        <end position="78"/>
    </location>
</feature>
<evidence type="ECO:0000313" key="3">
    <source>
        <dbReference type="Proteomes" id="UP000324222"/>
    </source>
</evidence>
<keyword evidence="3" id="KW-1185">Reference proteome</keyword>
<dbReference type="AlphaFoldDB" id="A0A5B7E4I8"/>
<dbReference type="Proteomes" id="UP000324222">
    <property type="component" value="Unassembled WGS sequence"/>
</dbReference>
<sequence length="78" mass="9405">MRSRGVFQCLIFKLNSQKLFCYLPHNITAPGGLREEEEEKEEEQEEEEEEEEKKKEDHLWYNTRETLTNSRPLLHSSH</sequence>
<comment type="caution">
    <text evidence="2">The sequence shown here is derived from an EMBL/GenBank/DDBJ whole genome shotgun (WGS) entry which is preliminary data.</text>
</comment>
<name>A0A5B7E4I8_PORTR</name>
<proteinExistence type="predicted"/>
<feature type="compositionally biased region" description="Acidic residues" evidence="1">
    <location>
        <begin position="35"/>
        <end position="51"/>
    </location>
</feature>
<protein>
    <submittedName>
        <fullName evidence="2">Uncharacterized protein</fullName>
    </submittedName>
</protein>
<dbReference type="EMBL" id="VSRR010001946">
    <property type="protein sequence ID" value="MPC28648.1"/>
    <property type="molecule type" value="Genomic_DNA"/>
</dbReference>
<evidence type="ECO:0000313" key="2">
    <source>
        <dbReference type="EMBL" id="MPC28648.1"/>
    </source>
</evidence>
<gene>
    <name evidence="2" type="ORF">E2C01_021858</name>
</gene>
<organism evidence="2 3">
    <name type="scientific">Portunus trituberculatus</name>
    <name type="common">Swimming crab</name>
    <name type="synonym">Neptunus trituberculatus</name>
    <dbReference type="NCBI Taxonomy" id="210409"/>
    <lineage>
        <taxon>Eukaryota</taxon>
        <taxon>Metazoa</taxon>
        <taxon>Ecdysozoa</taxon>
        <taxon>Arthropoda</taxon>
        <taxon>Crustacea</taxon>
        <taxon>Multicrustacea</taxon>
        <taxon>Malacostraca</taxon>
        <taxon>Eumalacostraca</taxon>
        <taxon>Eucarida</taxon>
        <taxon>Decapoda</taxon>
        <taxon>Pleocyemata</taxon>
        <taxon>Brachyura</taxon>
        <taxon>Eubrachyura</taxon>
        <taxon>Portunoidea</taxon>
        <taxon>Portunidae</taxon>
        <taxon>Portuninae</taxon>
        <taxon>Portunus</taxon>
    </lineage>
</organism>
<reference evidence="2 3" key="1">
    <citation type="submission" date="2019-05" db="EMBL/GenBank/DDBJ databases">
        <title>Another draft genome of Portunus trituberculatus and its Hox gene families provides insights of decapod evolution.</title>
        <authorList>
            <person name="Jeong J.-H."/>
            <person name="Song I."/>
            <person name="Kim S."/>
            <person name="Choi T."/>
            <person name="Kim D."/>
            <person name="Ryu S."/>
            <person name="Kim W."/>
        </authorList>
    </citation>
    <scope>NUCLEOTIDE SEQUENCE [LARGE SCALE GENOMIC DNA]</scope>
    <source>
        <tissue evidence="2">Muscle</tissue>
    </source>
</reference>